<feature type="compositionally biased region" description="Low complexity" evidence="1">
    <location>
        <begin position="19"/>
        <end position="30"/>
    </location>
</feature>
<feature type="region of interest" description="Disordered" evidence="1">
    <location>
        <begin position="79"/>
        <end position="113"/>
    </location>
</feature>
<evidence type="ECO:0000313" key="3">
    <source>
        <dbReference type="Proteomes" id="UP000780801"/>
    </source>
</evidence>
<dbReference type="Proteomes" id="UP000780801">
    <property type="component" value="Unassembled WGS sequence"/>
</dbReference>
<sequence>FPDGPMDAVDRGGDPRLHPGPSAAPSNSVSSPMLLLSHSVVERELRLIARKLVRRQRLTEEATPSLFIILPTVLPTASPPNPTPTLAQQQQYSSQTQYPYQQSSHHAPYSQPLQESPMSANCFMDGIRQYEYRLYFLCDYMNNESGKPQLHLCMDMGQDNGQGQGQGQDTSGSTSAGQGDNKASQSARGEDMEVDQADQSNEVSSMMDMSANGHRLRNLRDFCEDYKIPMLSLLRMLQDNTDRHMFGTTMTDPTLGARIRTALRFLASMSFEELTDLRDAPSEEDEESRDGEGNGGADDDDEEEEDAGDYDEFPTLNPNDFLDPSEVLKEGIILGSLCPLNMRSKETYWMCMPHNEMFCKVAAAETLRAFIHEHQGDCIPMERSAEIQLHSREGAREFYRMLVAYQCVMKLKISLAWSSPSTHLTESNEGGTSAVGGSESLSGSAVSAGVASGRGVTEEDLWDLCDMVHATNIRELTVDCSSLAVSGPDSFRPFFGIIYREGFISLTIENYPGQLPWVQTVERSGHSFSLRDLRRQPASMPSHPILLPKGNQLQKLVLTHWAHVPDIERVCDLVRVVPKMKELEIECEHIELAVSHLYSATNEFHHTGYIKLVEGSREEAEFTFLKASGRSSASAGRRPFLRRKTGRHPDMALSTYCQLESLVTLHGLDLYHEQASMSDLVSKSQRSLKHLELGCHVGDVYPLWSSILNKLGVSGATAMPVPTRNQRRDHYYHHSQPQAQFYMRMYSVGGEYSLSTERPGVASKTQVAVHSYPIDDDVTRRRSRMMEDELFSKLPSLATGLVIGAEMTSADEMERFAQAVERNGLPYSHLTWYLTAQTASADTVSHRFMGALRSVVHRQEVKSFTIKVYGGHGLDVIMLLKAWNELTGLGLGVEHQIWIQRACVELEHPFEQRFRPQSHHSHGQYHVQQQQPLGSELSFTSEDEVMPMAGLTAAAAAAAATGSEPGMACHGPSTFSLSYQSVVTED</sequence>
<organism evidence="2 3">
    <name type="scientific">Lunasporangiospora selenospora</name>
    <dbReference type="NCBI Taxonomy" id="979761"/>
    <lineage>
        <taxon>Eukaryota</taxon>
        <taxon>Fungi</taxon>
        <taxon>Fungi incertae sedis</taxon>
        <taxon>Mucoromycota</taxon>
        <taxon>Mortierellomycotina</taxon>
        <taxon>Mortierellomycetes</taxon>
        <taxon>Mortierellales</taxon>
        <taxon>Mortierellaceae</taxon>
        <taxon>Lunasporangiospora</taxon>
    </lineage>
</organism>
<accession>A0A9P6FPB2</accession>
<feature type="region of interest" description="Disordered" evidence="1">
    <location>
        <begin position="274"/>
        <end position="319"/>
    </location>
</feature>
<gene>
    <name evidence="2" type="ORF">BGW38_005333</name>
</gene>
<evidence type="ECO:0000313" key="2">
    <source>
        <dbReference type="EMBL" id="KAF9578731.1"/>
    </source>
</evidence>
<feature type="non-terminal residue" evidence="2">
    <location>
        <position position="1"/>
    </location>
</feature>
<proteinExistence type="predicted"/>
<reference evidence="2" key="1">
    <citation type="journal article" date="2020" name="Fungal Divers.">
        <title>Resolving the Mortierellaceae phylogeny through synthesis of multi-gene phylogenetics and phylogenomics.</title>
        <authorList>
            <person name="Vandepol N."/>
            <person name="Liber J."/>
            <person name="Desiro A."/>
            <person name="Na H."/>
            <person name="Kennedy M."/>
            <person name="Barry K."/>
            <person name="Grigoriev I.V."/>
            <person name="Miller A.N."/>
            <person name="O'Donnell K."/>
            <person name="Stajich J.E."/>
            <person name="Bonito G."/>
        </authorList>
    </citation>
    <scope>NUCLEOTIDE SEQUENCE</scope>
    <source>
        <strain evidence="2">KOD1015</strain>
    </source>
</reference>
<feature type="region of interest" description="Disordered" evidence="1">
    <location>
        <begin position="1"/>
        <end position="30"/>
    </location>
</feature>
<comment type="caution">
    <text evidence="2">The sequence shown here is derived from an EMBL/GenBank/DDBJ whole genome shotgun (WGS) entry which is preliminary data.</text>
</comment>
<dbReference type="EMBL" id="JAABOA010003380">
    <property type="protein sequence ID" value="KAF9578731.1"/>
    <property type="molecule type" value="Genomic_DNA"/>
</dbReference>
<feature type="compositionally biased region" description="Low complexity" evidence="1">
    <location>
        <begin position="167"/>
        <end position="180"/>
    </location>
</feature>
<evidence type="ECO:0000256" key="1">
    <source>
        <dbReference type="SAM" id="MobiDB-lite"/>
    </source>
</evidence>
<feature type="compositionally biased region" description="Low complexity" evidence="1">
    <location>
        <begin position="88"/>
        <end position="104"/>
    </location>
</feature>
<feature type="compositionally biased region" description="Acidic residues" evidence="1">
    <location>
        <begin position="297"/>
        <end position="312"/>
    </location>
</feature>
<name>A0A9P6FPB2_9FUNG</name>
<protein>
    <submittedName>
        <fullName evidence="2">Uncharacterized protein</fullName>
    </submittedName>
</protein>
<dbReference type="AlphaFoldDB" id="A0A9P6FPB2"/>
<feature type="region of interest" description="Disordered" evidence="1">
    <location>
        <begin position="153"/>
        <end position="198"/>
    </location>
</feature>
<dbReference type="OrthoDB" id="2418711at2759"/>
<feature type="compositionally biased region" description="Basic and acidic residues" evidence="1">
    <location>
        <begin position="8"/>
        <end position="17"/>
    </location>
</feature>
<keyword evidence="3" id="KW-1185">Reference proteome</keyword>